<dbReference type="Proteomes" id="UP000239263">
    <property type="component" value="Unassembled WGS sequence"/>
</dbReference>
<accession>A0A2S7X3V5</accession>
<name>A0A2S7X3V5_9GAMM</name>
<dbReference type="RefSeq" id="WP_105056237.1">
    <property type="nucleotide sequence ID" value="NZ_CAWNRT010000002.1"/>
</dbReference>
<comment type="caution">
    <text evidence="2">The sequence shown here is derived from an EMBL/GenBank/DDBJ whole genome shotgun (WGS) entry which is preliminary data.</text>
</comment>
<proteinExistence type="predicted"/>
<evidence type="ECO:0000313" key="2">
    <source>
        <dbReference type="EMBL" id="PQJ84852.1"/>
    </source>
</evidence>
<dbReference type="EMBL" id="MSCO01000002">
    <property type="protein sequence ID" value="PQJ84852.1"/>
    <property type="molecule type" value="Genomic_DNA"/>
</dbReference>
<evidence type="ECO:0000259" key="1">
    <source>
        <dbReference type="Pfam" id="PF18914"/>
    </source>
</evidence>
<dbReference type="Pfam" id="PF18914">
    <property type="entry name" value="DUF5666"/>
    <property type="match status" value="2"/>
</dbReference>
<dbReference type="OrthoDB" id="5592950at2"/>
<dbReference type="InterPro" id="IPR043724">
    <property type="entry name" value="DUF5666"/>
</dbReference>
<dbReference type="AlphaFoldDB" id="A0A2S7X3V5"/>
<feature type="domain" description="DUF5666" evidence="1">
    <location>
        <begin position="233"/>
        <end position="293"/>
    </location>
</feature>
<feature type="domain" description="DUF5666" evidence="1">
    <location>
        <begin position="160"/>
        <end position="219"/>
    </location>
</feature>
<gene>
    <name evidence="2" type="ORF">BTO22_15280</name>
</gene>
<evidence type="ECO:0000313" key="3">
    <source>
        <dbReference type="Proteomes" id="UP000239263"/>
    </source>
</evidence>
<protein>
    <recommendedName>
        <fullName evidence="1">DUF5666 domain-containing protein</fullName>
    </recommendedName>
</protein>
<organism evidence="2 3">
    <name type="scientific">Aliivibrio sifiae</name>
    <dbReference type="NCBI Taxonomy" id="566293"/>
    <lineage>
        <taxon>Bacteria</taxon>
        <taxon>Pseudomonadati</taxon>
        <taxon>Pseudomonadota</taxon>
        <taxon>Gammaproteobacteria</taxon>
        <taxon>Vibrionales</taxon>
        <taxon>Vibrionaceae</taxon>
        <taxon>Aliivibrio</taxon>
    </lineage>
</organism>
<reference evidence="2 3" key="1">
    <citation type="submission" date="2016-12" db="EMBL/GenBank/DDBJ databases">
        <title>Diversity of luminous bacteria.</title>
        <authorList>
            <person name="Yoshizawa S."/>
            <person name="Kogure K."/>
        </authorList>
    </citation>
    <scope>NUCLEOTIDE SEQUENCE [LARGE SCALE GENOMIC DNA]</scope>
    <source>
        <strain evidence="2 3">ATCC 33715</strain>
    </source>
</reference>
<sequence length="295" mass="31712">MKKVAVLLLGSVVLTGCGGSDESGDSRASSSYIGAIEAVDANADTMTINSMPLNLASARVELNGHYVDKNNLAAGMQADVEFDDGAAYEIELDPEIVGEVEEIQAGSIKVNGQIFIFSNLDASNIVTGDWVMLSGYMDATPKWVLTAINEIDFTTQALHEGKISVLNLNTKTFKIDDVVVDYSGSFLDHDDESELSDGVWVEIEGSYNTVSKNFDATDVDVENELDLANAEVEGYVTALDANKTSMTLNGKTVVAITENTRFEDGIKEQLKVGSKVDVDLINNAGQLQASEIEFD</sequence>
<dbReference type="PROSITE" id="PS51257">
    <property type="entry name" value="PROKAR_LIPOPROTEIN"/>
    <property type="match status" value="1"/>
</dbReference>